<organism evidence="1 2">
    <name type="scientific">Caballeronia sordidicola</name>
    <name type="common">Burkholderia sordidicola</name>
    <dbReference type="NCBI Taxonomy" id="196367"/>
    <lineage>
        <taxon>Bacteria</taxon>
        <taxon>Pseudomonadati</taxon>
        <taxon>Pseudomonadota</taxon>
        <taxon>Betaproteobacteria</taxon>
        <taxon>Burkholderiales</taxon>
        <taxon>Burkholderiaceae</taxon>
        <taxon>Caballeronia</taxon>
    </lineage>
</organism>
<dbReference type="Proteomes" id="UP000054893">
    <property type="component" value="Unassembled WGS sequence"/>
</dbReference>
<dbReference type="AlphaFoldDB" id="A0A158F6X9"/>
<sequence length="53" mass="6135">MFTNNDELRRLVQFHLPTRIEIQRRLGHFCETSAYVAASISLLRPTASRCAFP</sequence>
<evidence type="ECO:0000313" key="1">
    <source>
        <dbReference type="EMBL" id="SAL15514.1"/>
    </source>
</evidence>
<proteinExistence type="predicted"/>
<dbReference type="EMBL" id="FCOC02000002">
    <property type="protein sequence ID" value="SAL15514.1"/>
    <property type="molecule type" value="Genomic_DNA"/>
</dbReference>
<accession>A0A158F6X9</accession>
<protein>
    <submittedName>
        <fullName evidence="1">Uncharacterized protein</fullName>
    </submittedName>
</protein>
<gene>
    <name evidence="1" type="ORF">AWB64_00860</name>
</gene>
<evidence type="ECO:0000313" key="2">
    <source>
        <dbReference type="Proteomes" id="UP000054893"/>
    </source>
</evidence>
<name>A0A158F6X9_CABSO</name>
<reference evidence="1 2" key="1">
    <citation type="submission" date="2016-01" db="EMBL/GenBank/DDBJ databases">
        <authorList>
            <person name="Oliw E.H."/>
        </authorList>
    </citation>
    <scope>NUCLEOTIDE SEQUENCE [LARGE SCALE GENOMIC DNA]</scope>
    <source>
        <strain evidence="1">LMG 22029</strain>
    </source>
</reference>